<name>A0A2K8SKY8_9NOSO</name>
<dbReference type="Proteomes" id="UP000232003">
    <property type="component" value="Chromosome"/>
</dbReference>
<sequence length="228" mass="24242">MGTTTNHQPYNGDKTIVRVAIGKIKPVSQTLTLGETGAKAAVTLTLGTALTAPIDKDNWLLFVDSNGLEYLAKVTADAAIGVTALTVKALDEAIPDEAVAKFPSELYDRSAINLARTYNNSEVFTLNTGGDRQVVATTATKNATAPGFWYWHNAGYRVCKEAAEAKKPVWLFVEYEPPSPAFSKGIIVSGKAVITSRPTDSAANAFLTGDLNFEFTGPVSESDPVPTA</sequence>
<reference evidence="1 2" key="1">
    <citation type="submission" date="2017-11" db="EMBL/GenBank/DDBJ databases">
        <title>Complete genome of a free-living desiccation-tolerant cyanobacterium and its photosynthetic adaptation to extreme terrestrial habitat.</title>
        <authorList>
            <person name="Shang J."/>
        </authorList>
    </citation>
    <scope>NUCLEOTIDE SEQUENCE [LARGE SCALE GENOMIC DNA]</scope>
    <source>
        <strain evidence="1 2">CCNUN1</strain>
    </source>
</reference>
<dbReference type="KEGG" id="nfl:COO91_02047"/>
<organism evidence="1 2">
    <name type="scientific">Nostoc flagelliforme CCNUN1</name>
    <dbReference type="NCBI Taxonomy" id="2038116"/>
    <lineage>
        <taxon>Bacteria</taxon>
        <taxon>Bacillati</taxon>
        <taxon>Cyanobacteriota</taxon>
        <taxon>Cyanophyceae</taxon>
        <taxon>Nostocales</taxon>
        <taxon>Nostocaceae</taxon>
        <taxon>Nostoc</taxon>
    </lineage>
</organism>
<dbReference type="RefSeq" id="WP_100898153.1">
    <property type="nucleotide sequence ID" value="NZ_CAWNNC010000001.1"/>
</dbReference>
<proteinExistence type="predicted"/>
<protein>
    <submittedName>
        <fullName evidence="1">Uncharacterized protein</fullName>
    </submittedName>
</protein>
<gene>
    <name evidence="1" type="ORF">COO91_02047</name>
</gene>
<dbReference type="EMBL" id="CP024785">
    <property type="protein sequence ID" value="AUB36146.1"/>
    <property type="molecule type" value="Genomic_DNA"/>
</dbReference>
<dbReference type="AlphaFoldDB" id="A0A2K8SKY8"/>
<keyword evidence="2" id="KW-1185">Reference proteome</keyword>
<evidence type="ECO:0000313" key="2">
    <source>
        <dbReference type="Proteomes" id="UP000232003"/>
    </source>
</evidence>
<accession>A0A2K8SKY8</accession>
<evidence type="ECO:0000313" key="1">
    <source>
        <dbReference type="EMBL" id="AUB36146.1"/>
    </source>
</evidence>